<dbReference type="EMBL" id="CAJVPY010007575">
    <property type="protein sequence ID" value="CAG8682735.1"/>
    <property type="molecule type" value="Genomic_DNA"/>
</dbReference>
<evidence type="ECO:0000313" key="2">
    <source>
        <dbReference type="Proteomes" id="UP000789405"/>
    </source>
</evidence>
<comment type="caution">
    <text evidence="1">The sequence shown here is derived from an EMBL/GenBank/DDBJ whole genome shotgun (WGS) entry which is preliminary data.</text>
</comment>
<reference evidence="1" key="1">
    <citation type="submission" date="2021-06" db="EMBL/GenBank/DDBJ databases">
        <authorList>
            <person name="Kallberg Y."/>
            <person name="Tangrot J."/>
            <person name="Rosling A."/>
        </authorList>
    </citation>
    <scope>NUCLEOTIDE SEQUENCE</scope>
    <source>
        <strain evidence="1">MA453B</strain>
    </source>
</reference>
<dbReference type="Proteomes" id="UP000789405">
    <property type="component" value="Unassembled WGS sequence"/>
</dbReference>
<name>A0A9N9EP38_9GLOM</name>
<gene>
    <name evidence="1" type="ORF">DERYTH_LOCUS11909</name>
</gene>
<protein>
    <submittedName>
        <fullName evidence="1">4346_t:CDS:1</fullName>
    </submittedName>
</protein>
<organism evidence="1 2">
    <name type="scientific">Dentiscutata erythropus</name>
    <dbReference type="NCBI Taxonomy" id="1348616"/>
    <lineage>
        <taxon>Eukaryota</taxon>
        <taxon>Fungi</taxon>
        <taxon>Fungi incertae sedis</taxon>
        <taxon>Mucoromycota</taxon>
        <taxon>Glomeromycotina</taxon>
        <taxon>Glomeromycetes</taxon>
        <taxon>Diversisporales</taxon>
        <taxon>Gigasporaceae</taxon>
        <taxon>Dentiscutata</taxon>
    </lineage>
</organism>
<dbReference type="OrthoDB" id="2435819at2759"/>
<sequence>MKHTQRQRQSRVGVRYQTEVPNEIYLIAMILDPRIKSFSFVNEPDCMQQQIQAEVLLKVLYTQLKQNITNSENNKMCIETRMSLKNDNKDIFSKM</sequence>
<evidence type="ECO:0000313" key="1">
    <source>
        <dbReference type="EMBL" id="CAG8682735.1"/>
    </source>
</evidence>
<accession>A0A9N9EP38</accession>
<dbReference type="AlphaFoldDB" id="A0A9N9EP38"/>
<proteinExistence type="predicted"/>
<keyword evidence="2" id="KW-1185">Reference proteome</keyword>